<dbReference type="InterPro" id="IPR039910">
    <property type="entry name" value="D15-like"/>
</dbReference>
<evidence type="ECO:0000256" key="1">
    <source>
        <dbReference type="ARBA" id="ARBA00004370"/>
    </source>
</evidence>
<keyword evidence="5" id="KW-0677">Repeat</keyword>
<comment type="caution">
    <text evidence="9">The sequence shown here is derived from an EMBL/GenBank/DDBJ whole genome shotgun (WGS) entry which is preliminary data.</text>
</comment>
<dbReference type="InterPro" id="IPR034746">
    <property type="entry name" value="POTRA"/>
</dbReference>
<evidence type="ECO:0000256" key="2">
    <source>
        <dbReference type="ARBA" id="ARBA00022452"/>
    </source>
</evidence>
<evidence type="ECO:0000256" key="7">
    <source>
        <dbReference type="ARBA" id="ARBA00023237"/>
    </source>
</evidence>
<dbReference type="RefSeq" id="WP_045079329.1">
    <property type="nucleotide sequence ID" value="NZ_JSVU01000001.1"/>
</dbReference>
<organism evidence="9 10">
    <name type="scientific">Aequorivita vladivostokensis</name>
    <dbReference type="NCBI Taxonomy" id="171194"/>
    <lineage>
        <taxon>Bacteria</taxon>
        <taxon>Pseudomonadati</taxon>
        <taxon>Bacteroidota</taxon>
        <taxon>Flavobacteriia</taxon>
        <taxon>Flavobacteriales</taxon>
        <taxon>Flavobacteriaceae</taxon>
        <taxon>Aequorivita</taxon>
    </lineage>
</organism>
<comment type="subcellular location">
    <subcellularLocation>
        <location evidence="1">Membrane</location>
    </subcellularLocation>
</comment>
<dbReference type="InterPro" id="IPR023707">
    <property type="entry name" value="OM_assembly_BamA"/>
</dbReference>
<evidence type="ECO:0000313" key="9">
    <source>
        <dbReference type="EMBL" id="KJJ40107.1"/>
    </source>
</evidence>
<evidence type="ECO:0000256" key="5">
    <source>
        <dbReference type="ARBA" id="ARBA00022737"/>
    </source>
</evidence>
<dbReference type="InterPro" id="IPR010827">
    <property type="entry name" value="BamA/TamA_POTRA"/>
</dbReference>
<evidence type="ECO:0000259" key="8">
    <source>
        <dbReference type="PROSITE" id="PS51779"/>
    </source>
</evidence>
<accession>A0ABR5DMW6</accession>
<sequence length="866" mass="98836">MNNLINSSLLHTYRKSYCILLFTILSVFTLQAQQKELDSGRKYTINEIKVTGAQSFNEQTVIAFTGLKKGDRIYIPGEKLSQVTKKLWEQNLFSDIAFYVTNIEGDNVDLELYIVELPKLNEVEINGKKIRKAKKKEIIKDNDLKAGTKITENLLTTTKNYITNKYKKDGFFNTEVTINTIPQTDSAGVEGSQNMVITIDKGKRVKVKEINFKGNEQFTNGKLRRSMKKTKRKNFIRFWKRSKYTEEGFEEDKESILKKYKSNGYRDARVISDTLRVLDKKNVALDITLEEGDKYYFGDIKFIGNSVFTDNQLRQILGIKSGEVYNGVLLQERIQDDTDPEANDLTNLYQNNGYLAARINPVEVAVRNDTIDFEIRIMERNLFYFDHVTVVGNDRTNDHVIYRELRTRPGQKYSKRDVVRTIRELGQLGFFDPEQLSPNFKKVDENNGLVDLEYSVVEKGSSQIELQGGYGGGGFVGTLGLSFNNFSLRNIFNLSSYKPLPMGDGQKLSIRAQASSYYQTYSLSLTEPWLGGRKPVQLSTSFSHTIQNFYDYSNRRADKSRSFTITGGSVGLAKKVKWPDDYFVWSNAISFQHYNLNNYNTGLFTFGDGYSNNLAYTIGISRNNTATNPIYPTQGSDFSITAKLTLPYSAFNNVDYKALSNERALLEQTPQDDPEYIDDRKRISQIDQERFKWLEYYKIKFKGSWYTRLVGKMVLRTNTEFGFLGAYNQDRGVPPFERFFVGGDGLGAYSLDGREVIQLRGYPNQSLSDQDGNTIYNKFSLEVRYPVTLAQMASIYVLGFAEGGASYDGFRNYNPFELKRSAGAGLRIFMPAFGLLGIDFGYGFDPVLGGTEKNGWETHFIIGQQF</sequence>
<dbReference type="Gene3D" id="3.10.20.310">
    <property type="entry name" value="membrane protein fhac"/>
    <property type="match status" value="4"/>
</dbReference>
<reference evidence="9 10" key="1">
    <citation type="submission" date="2014-10" db="EMBL/GenBank/DDBJ databases">
        <title>Genome sequencing of Vitellibacter vladivostokensis KMM 3516.</title>
        <authorList>
            <person name="Thevarajoo S."/>
            <person name="Selvaratnam C."/>
            <person name="Goh K.M."/>
            <person name="Chong C.S."/>
        </authorList>
    </citation>
    <scope>NUCLEOTIDE SEQUENCE [LARGE SCALE GENOMIC DNA]</scope>
    <source>
        <strain evidence="9 10">KMM 3516</strain>
    </source>
</reference>
<gene>
    <name evidence="9" type="ORF">MB09_01160</name>
</gene>
<dbReference type="Pfam" id="PF01103">
    <property type="entry name" value="Omp85"/>
    <property type="match status" value="1"/>
</dbReference>
<dbReference type="PIRSF" id="PIRSF006076">
    <property type="entry name" value="OM_assembly_OMP85"/>
    <property type="match status" value="1"/>
</dbReference>
<dbReference type="PANTHER" id="PTHR12815">
    <property type="entry name" value="SORTING AND ASSEMBLY MACHINERY SAMM50 PROTEIN FAMILY MEMBER"/>
    <property type="match status" value="1"/>
</dbReference>
<protein>
    <submittedName>
        <fullName evidence="9">Membrane protein</fullName>
    </submittedName>
</protein>
<evidence type="ECO:0000256" key="4">
    <source>
        <dbReference type="ARBA" id="ARBA00022729"/>
    </source>
</evidence>
<keyword evidence="10" id="KW-1185">Reference proteome</keyword>
<dbReference type="Proteomes" id="UP000033497">
    <property type="component" value="Unassembled WGS sequence"/>
</dbReference>
<dbReference type="EMBL" id="JSVU01000001">
    <property type="protein sequence ID" value="KJJ40107.1"/>
    <property type="molecule type" value="Genomic_DNA"/>
</dbReference>
<dbReference type="PANTHER" id="PTHR12815:SF47">
    <property type="entry name" value="TRANSLOCATION AND ASSEMBLY MODULE SUBUNIT TAMA"/>
    <property type="match status" value="1"/>
</dbReference>
<dbReference type="Pfam" id="PF07244">
    <property type="entry name" value="POTRA"/>
    <property type="match status" value="4"/>
</dbReference>
<keyword evidence="6" id="KW-0472">Membrane</keyword>
<keyword evidence="7" id="KW-0998">Cell outer membrane</keyword>
<dbReference type="Gene3D" id="2.40.160.50">
    <property type="entry name" value="membrane protein fhac: a member of the omp85/tpsb transporter family"/>
    <property type="match status" value="1"/>
</dbReference>
<keyword evidence="4" id="KW-0732">Signal</keyword>
<proteinExistence type="predicted"/>
<dbReference type="InterPro" id="IPR000184">
    <property type="entry name" value="Bac_surfAg_D15"/>
</dbReference>
<keyword evidence="3" id="KW-0812">Transmembrane</keyword>
<feature type="domain" description="POTRA" evidence="8">
    <location>
        <begin position="295"/>
        <end position="380"/>
    </location>
</feature>
<name>A0ABR5DMW6_9FLAO</name>
<dbReference type="PROSITE" id="PS51779">
    <property type="entry name" value="POTRA"/>
    <property type="match status" value="3"/>
</dbReference>
<keyword evidence="2" id="KW-1134">Transmembrane beta strand</keyword>
<evidence type="ECO:0000313" key="10">
    <source>
        <dbReference type="Proteomes" id="UP000033497"/>
    </source>
</evidence>
<feature type="domain" description="POTRA" evidence="8">
    <location>
        <begin position="383"/>
        <end position="459"/>
    </location>
</feature>
<feature type="domain" description="POTRA" evidence="8">
    <location>
        <begin position="205"/>
        <end position="292"/>
    </location>
</feature>
<evidence type="ECO:0000256" key="3">
    <source>
        <dbReference type="ARBA" id="ARBA00022692"/>
    </source>
</evidence>
<evidence type="ECO:0000256" key="6">
    <source>
        <dbReference type="ARBA" id="ARBA00023136"/>
    </source>
</evidence>